<evidence type="ECO:0000313" key="1">
    <source>
        <dbReference type="EMBL" id="QCD66203.1"/>
    </source>
</evidence>
<dbReference type="RefSeq" id="WP_015762596.1">
    <property type="nucleotide sequence ID" value="NZ_CP039375.1"/>
</dbReference>
<dbReference type="KEGG" id="halz:E5139_11310"/>
<dbReference type="GeneID" id="42179532"/>
<reference evidence="1 2" key="2">
    <citation type="submission" date="2019-04" db="EMBL/GenBank/DDBJ databases">
        <authorList>
            <person name="Yang S."/>
            <person name="Wei W."/>
        </authorList>
    </citation>
    <scope>NUCLEOTIDE SEQUENCE [LARGE SCALE GENOMIC DNA]</scope>
    <source>
        <strain evidence="2">ZP60</strain>
    </source>
</reference>
<reference evidence="1 2" key="1">
    <citation type="submission" date="2019-04" db="EMBL/GenBank/DDBJ databases">
        <title>Complete genome sequence of Arthrobacter sp. ZXY-2 associated with effective atrazine degradation and salt adaptation.</title>
        <authorList>
            <person name="Zhao X."/>
        </authorList>
    </citation>
    <scope>NUCLEOTIDE SEQUENCE [LARGE SCALE GENOMIC DNA]</scope>
    <source>
        <strain evidence="2">ZP60</strain>
    </source>
</reference>
<sequence length="73" mass="8201">MLRRFVRWLVGIPKRSSEDDDGGDDEDAGFAGSLLDASVNYAHGHKNGQDAVREMREINGQASKLRDVDDRQR</sequence>
<proteinExistence type="predicted"/>
<name>A0A4D6KKQ1_9EURY</name>
<dbReference type="EMBL" id="CP039375">
    <property type="protein sequence ID" value="QCD66203.1"/>
    <property type="molecule type" value="Genomic_DNA"/>
</dbReference>
<evidence type="ECO:0000313" key="2">
    <source>
        <dbReference type="Proteomes" id="UP000297053"/>
    </source>
</evidence>
<dbReference type="AlphaFoldDB" id="A0A4D6KKQ1"/>
<accession>A0A4D6KKQ1</accession>
<organism evidence="1 2">
    <name type="scientific">Halomicrobium mukohataei</name>
    <dbReference type="NCBI Taxonomy" id="57705"/>
    <lineage>
        <taxon>Archaea</taxon>
        <taxon>Methanobacteriati</taxon>
        <taxon>Methanobacteriota</taxon>
        <taxon>Stenosarchaea group</taxon>
        <taxon>Halobacteria</taxon>
        <taxon>Halobacteriales</taxon>
        <taxon>Haloarculaceae</taxon>
        <taxon>Halomicrobium</taxon>
    </lineage>
</organism>
<dbReference type="Proteomes" id="UP000297053">
    <property type="component" value="Chromosome"/>
</dbReference>
<gene>
    <name evidence="1" type="ORF">E5139_11310</name>
</gene>
<protein>
    <submittedName>
        <fullName evidence="1">Uncharacterized protein</fullName>
    </submittedName>
</protein>